<evidence type="ECO:0000313" key="2">
    <source>
        <dbReference type="Proteomes" id="UP000652761"/>
    </source>
</evidence>
<dbReference type="Proteomes" id="UP000652761">
    <property type="component" value="Unassembled WGS sequence"/>
</dbReference>
<keyword evidence="2" id="KW-1185">Reference proteome</keyword>
<comment type="caution">
    <text evidence="1">The sequence shown here is derived from an EMBL/GenBank/DDBJ whole genome shotgun (WGS) entry which is preliminary data.</text>
</comment>
<protein>
    <submittedName>
        <fullName evidence="1">Uncharacterized protein</fullName>
    </submittedName>
</protein>
<proteinExistence type="predicted"/>
<gene>
    <name evidence="1" type="ORF">Taro_012011</name>
</gene>
<dbReference type="AlphaFoldDB" id="A0A843UEE4"/>
<evidence type="ECO:0000313" key="1">
    <source>
        <dbReference type="EMBL" id="MQL79573.1"/>
    </source>
</evidence>
<sequence length="120" mass="13022">MRPARNARDDLIDDLRAQLAGTQAQLAEAWADFETLRAAQTTVEHTDGAGVSTSRSVPDLETISLREQLAAAVARAEEAQRDLSTRSGELQDALTREMDTCAELTAASQQLSELHSQVTQ</sequence>
<dbReference type="EMBL" id="NMUH01000464">
    <property type="protein sequence ID" value="MQL79573.1"/>
    <property type="molecule type" value="Genomic_DNA"/>
</dbReference>
<name>A0A843UEE4_COLES</name>
<accession>A0A843UEE4</accession>
<organism evidence="1 2">
    <name type="scientific">Colocasia esculenta</name>
    <name type="common">Wild taro</name>
    <name type="synonym">Arum esculentum</name>
    <dbReference type="NCBI Taxonomy" id="4460"/>
    <lineage>
        <taxon>Eukaryota</taxon>
        <taxon>Viridiplantae</taxon>
        <taxon>Streptophyta</taxon>
        <taxon>Embryophyta</taxon>
        <taxon>Tracheophyta</taxon>
        <taxon>Spermatophyta</taxon>
        <taxon>Magnoliopsida</taxon>
        <taxon>Liliopsida</taxon>
        <taxon>Araceae</taxon>
        <taxon>Aroideae</taxon>
        <taxon>Colocasieae</taxon>
        <taxon>Colocasia</taxon>
    </lineage>
</organism>
<reference evidence="1" key="1">
    <citation type="submission" date="2017-07" db="EMBL/GenBank/DDBJ databases">
        <title>Taro Niue Genome Assembly and Annotation.</title>
        <authorList>
            <person name="Atibalentja N."/>
            <person name="Keating K."/>
            <person name="Fields C.J."/>
        </authorList>
    </citation>
    <scope>NUCLEOTIDE SEQUENCE</scope>
    <source>
        <strain evidence="1">Niue_2</strain>
        <tissue evidence="1">Leaf</tissue>
    </source>
</reference>